<feature type="domain" description="Orc1-like AAA ATPase" evidence="1">
    <location>
        <begin position="19"/>
        <end position="166"/>
    </location>
</feature>
<gene>
    <name evidence="2" type="ORF">Cst04h_17500</name>
    <name evidence="3" type="ORF">Cst04h_26480</name>
</gene>
<proteinExistence type="predicted"/>
<dbReference type="EMBL" id="BJLD01000002">
    <property type="protein sequence ID" value="GEA43580.1"/>
    <property type="molecule type" value="Genomic_DNA"/>
</dbReference>
<dbReference type="EMBL" id="BJLD01000006">
    <property type="protein sequence ID" value="GEA44478.1"/>
    <property type="molecule type" value="Genomic_DNA"/>
</dbReference>
<sequence>MERIRNPFTAALGVSPAVLAGREEELDLITMAMLGGPGAHERVSVVSGARGSGKTVFLNAVEDRASQLGWTIISETATQGVVERIRNTAERNLQEFSPADKRRLSGISIAGIGSINWETDPISPTQSSLRTALTALLDAKAQLDSITGQPPSGVLITLDELHYTNRDEIIEFATTIQHLLRENREITVIMAGIPSAVKPLLSSPDGSNPITFLRRANRIDLGAIPDPDVSSVLTDTAKIANFSWHESALRTATEESGGYPFYFQLIGLWSFFEAQKSGRTNITGQDVAVGIKRATNKLHQLVHEPAIADITPGERDFLIALAQCDLPARNIDVLSIMGTSPQNISNYRQKLLSLDLVIETADRKMTFQLPRLEDYLLSIQGK</sequence>
<dbReference type="InterPro" id="IPR041664">
    <property type="entry name" value="AAA_16"/>
</dbReference>
<name>A0AAQ1TVW0_CORST</name>
<dbReference type="SUPFAM" id="SSF52540">
    <property type="entry name" value="P-loop containing nucleoside triphosphate hydrolases"/>
    <property type="match status" value="1"/>
</dbReference>
<evidence type="ECO:0000313" key="3">
    <source>
        <dbReference type="EMBL" id="GEA44478.1"/>
    </source>
</evidence>
<dbReference type="PANTHER" id="PTHR34301">
    <property type="entry name" value="DNA-BINDING PROTEIN-RELATED"/>
    <property type="match status" value="1"/>
</dbReference>
<evidence type="ECO:0000259" key="1">
    <source>
        <dbReference type="Pfam" id="PF13191"/>
    </source>
</evidence>
<organism evidence="2 4">
    <name type="scientific">Corynebacterium striatum</name>
    <dbReference type="NCBI Taxonomy" id="43770"/>
    <lineage>
        <taxon>Bacteria</taxon>
        <taxon>Bacillati</taxon>
        <taxon>Actinomycetota</taxon>
        <taxon>Actinomycetes</taxon>
        <taxon>Mycobacteriales</taxon>
        <taxon>Corynebacteriaceae</taxon>
        <taxon>Corynebacterium</taxon>
    </lineage>
</organism>
<dbReference type="Proteomes" id="UP000315234">
    <property type="component" value="Unassembled WGS sequence"/>
</dbReference>
<dbReference type="RefSeq" id="WP_005529107.1">
    <property type="nucleotide sequence ID" value="NZ_BJLD01000002.1"/>
</dbReference>
<comment type="caution">
    <text evidence="2">The sequence shown here is derived from an EMBL/GenBank/DDBJ whole genome shotgun (WGS) entry which is preliminary data.</text>
</comment>
<accession>A0AAQ1TVW0</accession>
<reference evidence="2 4" key="1">
    <citation type="submission" date="2019-06" db="EMBL/GenBank/DDBJ databases">
        <title>Draft genome sequence of Corynebacterium striatum NBRC 15291.</title>
        <authorList>
            <person name="Miura T."/>
            <person name="Furukawa M."/>
            <person name="Shimamura M."/>
            <person name="Ohyama Y."/>
            <person name="Yamazoe A."/>
            <person name="Kawasaki H."/>
        </authorList>
    </citation>
    <scope>NUCLEOTIDE SEQUENCE [LARGE SCALE GENOMIC DNA]</scope>
    <source>
        <strain evidence="2 4">NBRC 15291</strain>
    </source>
</reference>
<evidence type="ECO:0000313" key="2">
    <source>
        <dbReference type="EMBL" id="GEA43580.1"/>
    </source>
</evidence>
<dbReference type="Gene3D" id="3.40.50.300">
    <property type="entry name" value="P-loop containing nucleotide triphosphate hydrolases"/>
    <property type="match status" value="1"/>
</dbReference>
<dbReference type="AlphaFoldDB" id="A0AAQ1TVW0"/>
<evidence type="ECO:0000313" key="4">
    <source>
        <dbReference type="Proteomes" id="UP000315234"/>
    </source>
</evidence>
<dbReference type="Pfam" id="PF13191">
    <property type="entry name" value="AAA_16"/>
    <property type="match status" value="1"/>
</dbReference>
<dbReference type="InterPro" id="IPR027417">
    <property type="entry name" value="P-loop_NTPase"/>
</dbReference>
<dbReference type="PANTHER" id="PTHR34301:SF8">
    <property type="entry name" value="ATPASE DOMAIN-CONTAINING PROTEIN"/>
    <property type="match status" value="1"/>
</dbReference>
<protein>
    <submittedName>
        <fullName evidence="2">ATPase AAA</fullName>
    </submittedName>
</protein>